<keyword evidence="1" id="KW-0732">Signal</keyword>
<evidence type="ECO:0000313" key="3">
    <source>
        <dbReference type="WBParaSite" id="PSAMB.scaffold2772size21358.g19176.t1"/>
    </source>
</evidence>
<protein>
    <submittedName>
        <fullName evidence="3">Uncharacterized protein</fullName>
    </submittedName>
</protein>
<reference evidence="3" key="1">
    <citation type="submission" date="2022-11" db="UniProtKB">
        <authorList>
            <consortium name="WormBaseParasite"/>
        </authorList>
    </citation>
    <scope>IDENTIFICATION</scope>
</reference>
<feature type="signal peptide" evidence="1">
    <location>
        <begin position="1"/>
        <end position="21"/>
    </location>
</feature>
<name>A0A914W0I1_9BILA</name>
<dbReference type="Proteomes" id="UP000887566">
    <property type="component" value="Unplaced"/>
</dbReference>
<evidence type="ECO:0000313" key="2">
    <source>
        <dbReference type="Proteomes" id="UP000887566"/>
    </source>
</evidence>
<feature type="chain" id="PRO_5038078330" evidence="1">
    <location>
        <begin position="22"/>
        <end position="123"/>
    </location>
</feature>
<keyword evidence="2" id="KW-1185">Reference proteome</keyword>
<dbReference type="PROSITE" id="PS51257">
    <property type="entry name" value="PROKAR_LIPOPROTEIN"/>
    <property type="match status" value="1"/>
</dbReference>
<accession>A0A914W0I1</accession>
<sequence length="123" mass="14085">MCRLFVALLAIVSVGCSLCYSLPKDDYDTALRRRDRRYFVLPLEAIGDTQNMASEGIVRESRRQPVRLGKRISSAPTNRLIEAEIDYAWPLWRTMEKRAYSEPQLTLVGTELAKRGRTPIRLG</sequence>
<dbReference type="AlphaFoldDB" id="A0A914W0I1"/>
<proteinExistence type="predicted"/>
<evidence type="ECO:0000256" key="1">
    <source>
        <dbReference type="SAM" id="SignalP"/>
    </source>
</evidence>
<organism evidence="2 3">
    <name type="scientific">Plectus sambesii</name>
    <dbReference type="NCBI Taxonomy" id="2011161"/>
    <lineage>
        <taxon>Eukaryota</taxon>
        <taxon>Metazoa</taxon>
        <taxon>Ecdysozoa</taxon>
        <taxon>Nematoda</taxon>
        <taxon>Chromadorea</taxon>
        <taxon>Plectida</taxon>
        <taxon>Plectina</taxon>
        <taxon>Plectoidea</taxon>
        <taxon>Plectidae</taxon>
        <taxon>Plectus</taxon>
    </lineage>
</organism>
<dbReference type="WBParaSite" id="PSAMB.scaffold2772size21358.g19176.t1">
    <property type="protein sequence ID" value="PSAMB.scaffold2772size21358.g19176.t1"/>
    <property type="gene ID" value="PSAMB.scaffold2772size21358.g19176"/>
</dbReference>